<keyword evidence="2" id="KW-0067">ATP-binding</keyword>
<dbReference type="InterPro" id="IPR029016">
    <property type="entry name" value="GAF-like_dom_sf"/>
</dbReference>
<dbReference type="PROSITE" id="PS00676">
    <property type="entry name" value="SIGMA54_INTERACT_2"/>
    <property type="match status" value="1"/>
</dbReference>
<reference evidence="8 9" key="1">
    <citation type="submission" date="2020-02" db="EMBL/GenBank/DDBJ databases">
        <title>Nitrogenibacter mangrovi gen. nov., sp. nov. isolated from mangrove sediment, a denitrifying betaproteobacterium.</title>
        <authorList>
            <person name="Liao H."/>
            <person name="Tian Y."/>
        </authorList>
    </citation>
    <scope>NUCLEOTIDE SEQUENCE [LARGE SCALE GENOMIC DNA]</scope>
    <source>
        <strain evidence="8 9">M9-3-2</strain>
    </source>
</reference>
<organism evidence="8 9">
    <name type="scientific">Nitrogeniibacter mangrovi</name>
    <dbReference type="NCBI Taxonomy" id="2016596"/>
    <lineage>
        <taxon>Bacteria</taxon>
        <taxon>Pseudomonadati</taxon>
        <taxon>Pseudomonadota</taxon>
        <taxon>Betaproteobacteria</taxon>
        <taxon>Rhodocyclales</taxon>
        <taxon>Zoogloeaceae</taxon>
        <taxon>Nitrogeniibacter</taxon>
    </lineage>
</organism>
<dbReference type="Pfam" id="PF25601">
    <property type="entry name" value="AAA_lid_14"/>
    <property type="match status" value="1"/>
</dbReference>
<dbReference type="GO" id="GO:0043565">
    <property type="term" value="F:sequence-specific DNA binding"/>
    <property type="evidence" value="ECO:0007669"/>
    <property type="project" value="InterPro"/>
</dbReference>
<dbReference type="SMART" id="SM00382">
    <property type="entry name" value="AAA"/>
    <property type="match status" value="1"/>
</dbReference>
<dbReference type="InterPro" id="IPR009057">
    <property type="entry name" value="Homeodomain-like_sf"/>
</dbReference>
<gene>
    <name evidence="8" type="ORF">G3580_07490</name>
</gene>
<keyword evidence="4" id="KW-0238">DNA-binding</keyword>
<evidence type="ECO:0000313" key="8">
    <source>
        <dbReference type="EMBL" id="QID17498.1"/>
    </source>
</evidence>
<dbReference type="Gene3D" id="3.30.450.40">
    <property type="match status" value="1"/>
</dbReference>
<dbReference type="PROSITE" id="PS00688">
    <property type="entry name" value="SIGMA54_INTERACT_3"/>
    <property type="match status" value="1"/>
</dbReference>
<dbReference type="GO" id="GO:0006355">
    <property type="term" value="P:regulation of DNA-templated transcription"/>
    <property type="evidence" value="ECO:0007669"/>
    <property type="project" value="InterPro"/>
</dbReference>
<dbReference type="InterPro" id="IPR003593">
    <property type="entry name" value="AAA+_ATPase"/>
</dbReference>
<keyword evidence="3" id="KW-0805">Transcription regulation</keyword>
<dbReference type="InterPro" id="IPR027417">
    <property type="entry name" value="P-loop_NTPase"/>
</dbReference>
<keyword evidence="9" id="KW-1185">Reference proteome</keyword>
<dbReference type="Pfam" id="PF02954">
    <property type="entry name" value="HTH_8"/>
    <property type="match status" value="1"/>
</dbReference>
<proteinExistence type="predicted"/>
<dbReference type="PANTHER" id="PTHR32071:SF77">
    <property type="entry name" value="TRANSCRIPTIONAL REGULATORY PROTEIN"/>
    <property type="match status" value="1"/>
</dbReference>
<keyword evidence="5" id="KW-0804">Transcription</keyword>
<dbReference type="KEGG" id="azq:G3580_07490"/>
<evidence type="ECO:0000256" key="5">
    <source>
        <dbReference type="ARBA" id="ARBA00023163"/>
    </source>
</evidence>
<dbReference type="InterPro" id="IPR002078">
    <property type="entry name" value="Sigma_54_int"/>
</dbReference>
<feature type="compositionally biased region" description="Polar residues" evidence="6">
    <location>
        <begin position="324"/>
        <end position="342"/>
    </location>
</feature>
<evidence type="ECO:0000313" key="9">
    <source>
        <dbReference type="Proteomes" id="UP000501991"/>
    </source>
</evidence>
<dbReference type="GO" id="GO:0005524">
    <property type="term" value="F:ATP binding"/>
    <property type="evidence" value="ECO:0007669"/>
    <property type="project" value="UniProtKB-KW"/>
</dbReference>
<dbReference type="SUPFAM" id="SSF52540">
    <property type="entry name" value="P-loop containing nucleoside triphosphate hydrolases"/>
    <property type="match status" value="1"/>
</dbReference>
<evidence type="ECO:0000256" key="4">
    <source>
        <dbReference type="ARBA" id="ARBA00023125"/>
    </source>
</evidence>
<dbReference type="RefSeq" id="WP_173764663.1">
    <property type="nucleotide sequence ID" value="NZ_CP048836.1"/>
</dbReference>
<dbReference type="PRINTS" id="PR01590">
    <property type="entry name" value="HTHFIS"/>
</dbReference>
<dbReference type="InterPro" id="IPR025662">
    <property type="entry name" value="Sigma_54_int_dom_ATP-bd_1"/>
</dbReference>
<dbReference type="Proteomes" id="UP000501991">
    <property type="component" value="Chromosome"/>
</dbReference>
<protein>
    <submittedName>
        <fullName evidence="8">Sigma-54-dependent Fis family transcriptional regulator</fullName>
    </submittedName>
</protein>
<dbReference type="InterPro" id="IPR025943">
    <property type="entry name" value="Sigma_54_int_dom_ATP-bd_2"/>
</dbReference>
<dbReference type="InterPro" id="IPR025944">
    <property type="entry name" value="Sigma_54_int_dom_CS"/>
</dbReference>
<dbReference type="PANTHER" id="PTHR32071">
    <property type="entry name" value="TRANSCRIPTIONAL REGULATORY PROTEIN"/>
    <property type="match status" value="1"/>
</dbReference>
<dbReference type="EMBL" id="CP048836">
    <property type="protein sequence ID" value="QID17498.1"/>
    <property type="molecule type" value="Genomic_DNA"/>
</dbReference>
<evidence type="ECO:0000256" key="1">
    <source>
        <dbReference type="ARBA" id="ARBA00022741"/>
    </source>
</evidence>
<dbReference type="InterPro" id="IPR002197">
    <property type="entry name" value="HTH_Fis"/>
</dbReference>
<feature type="region of interest" description="Disordered" evidence="6">
    <location>
        <begin position="324"/>
        <end position="352"/>
    </location>
</feature>
<keyword evidence="1" id="KW-0547">Nucleotide-binding</keyword>
<dbReference type="Pfam" id="PF00158">
    <property type="entry name" value="Sigma54_activat"/>
    <property type="match status" value="1"/>
</dbReference>
<accession>A0A6C1B3S3</accession>
<dbReference type="Gene3D" id="1.10.8.60">
    <property type="match status" value="1"/>
</dbReference>
<dbReference type="InterPro" id="IPR003018">
    <property type="entry name" value="GAF"/>
</dbReference>
<evidence type="ECO:0000256" key="3">
    <source>
        <dbReference type="ARBA" id="ARBA00023015"/>
    </source>
</evidence>
<dbReference type="FunFam" id="3.40.50.300:FF:000006">
    <property type="entry name" value="DNA-binding transcriptional regulator NtrC"/>
    <property type="match status" value="1"/>
</dbReference>
<evidence type="ECO:0000256" key="2">
    <source>
        <dbReference type="ARBA" id="ARBA00022840"/>
    </source>
</evidence>
<feature type="domain" description="Sigma-54 factor interaction" evidence="7">
    <location>
        <begin position="356"/>
        <end position="582"/>
    </location>
</feature>
<dbReference type="PROSITE" id="PS00675">
    <property type="entry name" value="SIGMA54_INTERACT_1"/>
    <property type="match status" value="1"/>
</dbReference>
<dbReference type="Gene3D" id="1.10.10.60">
    <property type="entry name" value="Homeodomain-like"/>
    <property type="match status" value="1"/>
</dbReference>
<dbReference type="AlphaFoldDB" id="A0A6C1B3S3"/>
<dbReference type="CDD" id="cd00009">
    <property type="entry name" value="AAA"/>
    <property type="match status" value="1"/>
</dbReference>
<evidence type="ECO:0000256" key="6">
    <source>
        <dbReference type="SAM" id="MobiDB-lite"/>
    </source>
</evidence>
<name>A0A6C1B3S3_9RHOO</name>
<sequence length="672" mass="73145">MEQSSDLRRLDQIERARRLFFERNDRPDSLIGQDILRSWERCRSTGLDEKVETGIAEPVSDARLRELRERNHRFLSHGMGIVESLYQQVKDSGSVVLLADATGMLLHRVGDPGFLNRADRVALAPGASWEEALRGTNAVGTAIVDRRPTEIFGCEHFMPQHGFLTCSATPVFDPHGALMGVLDISGDSRLYQSHTLGLVRMGAQLLERNLFDAEFASDVLVSLYLSPDQVGCVQEAVLAVSVDGQVLGASQACLDLLGVARNNLSKADFGMLFRTPLGQLIDRANGNPTALIALETLGGARMYARVRGNISMISNASRRTVTSVLEGESQATQRAPQRNVATSAPGAHGPLTLDDLRTGDMRMSLAIDRASRISGKDIPILIQGESGAGKEVFAKAFHFSGPRASGEFVALNCAAIPENLIESELFGYVGGAFTGARKEGAIGKIQQAHGGTLFLDEIGDMPLHLQARLLRVLQERSVIPVGGTKPISVDISLVCATHRTLRSEIAAGRFREDLYYRVNGLTVTLPTLRERSDLESLIESLLRIEGEGRSLRVAEAAMSCFRAYDWPGNIRQLHNTLRLAVALLDDDETVIGVEHLPEELFSFDRSESQESFSNTARGAPMPGVATTGMARLAVIERDAIDQALAASNGNISQAARRLGISRNTLYRKLGRL</sequence>
<dbReference type="PROSITE" id="PS50045">
    <property type="entry name" value="SIGMA54_INTERACT_4"/>
    <property type="match status" value="1"/>
</dbReference>
<evidence type="ECO:0000259" key="7">
    <source>
        <dbReference type="PROSITE" id="PS50045"/>
    </source>
</evidence>
<dbReference type="SUPFAM" id="SSF46689">
    <property type="entry name" value="Homeodomain-like"/>
    <property type="match status" value="1"/>
</dbReference>
<dbReference type="Pfam" id="PF01590">
    <property type="entry name" value="GAF"/>
    <property type="match status" value="1"/>
</dbReference>
<dbReference type="InterPro" id="IPR058031">
    <property type="entry name" value="AAA_lid_NorR"/>
</dbReference>
<dbReference type="Gene3D" id="3.40.50.300">
    <property type="entry name" value="P-loop containing nucleotide triphosphate hydrolases"/>
    <property type="match status" value="1"/>
</dbReference>